<feature type="non-terminal residue" evidence="1">
    <location>
        <position position="56"/>
    </location>
</feature>
<evidence type="ECO:0000313" key="1">
    <source>
        <dbReference type="EMBL" id="GFU30372.1"/>
    </source>
</evidence>
<keyword evidence="2" id="KW-1185">Reference proteome</keyword>
<protein>
    <submittedName>
        <fullName evidence="1">Uncharacterized protein</fullName>
    </submittedName>
</protein>
<gene>
    <name evidence="1" type="ORF">NPIL_551471</name>
</gene>
<sequence>MIPSAKSTDLLHHRLKTIPQIGAEKHLTSEGIMESAMLHFIMASKPSKSAAPKIYL</sequence>
<reference evidence="1" key="1">
    <citation type="submission" date="2020-08" db="EMBL/GenBank/DDBJ databases">
        <title>Multicomponent nature underlies the extraordinary mechanical properties of spider dragline silk.</title>
        <authorList>
            <person name="Kono N."/>
            <person name="Nakamura H."/>
            <person name="Mori M."/>
            <person name="Yoshida Y."/>
            <person name="Ohtoshi R."/>
            <person name="Malay A.D."/>
            <person name="Moran D.A.P."/>
            <person name="Tomita M."/>
            <person name="Numata K."/>
            <person name="Arakawa K."/>
        </authorList>
    </citation>
    <scope>NUCLEOTIDE SEQUENCE</scope>
</reference>
<name>A0A8X6QJL2_NEPPI</name>
<organism evidence="1 2">
    <name type="scientific">Nephila pilipes</name>
    <name type="common">Giant wood spider</name>
    <name type="synonym">Nephila maculata</name>
    <dbReference type="NCBI Taxonomy" id="299642"/>
    <lineage>
        <taxon>Eukaryota</taxon>
        <taxon>Metazoa</taxon>
        <taxon>Ecdysozoa</taxon>
        <taxon>Arthropoda</taxon>
        <taxon>Chelicerata</taxon>
        <taxon>Arachnida</taxon>
        <taxon>Araneae</taxon>
        <taxon>Araneomorphae</taxon>
        <taxon>Entelegynae</taxon>
        <taxon>Araneoidea</taxon>
        <taxon>Nephilidae</taxon>
        <taxon>Nephila</taxon>
    </lineage>
</organism>
<evidence type="ECO:0000313" key="2">
    <source>
        <dbReference type="Proteomes" id="UP000887013"/>
    </source>
</evidence>
<proteinExistence type="predicted"/>
<comment type="caution">
    <text evidence="1">The sequence shown here is derived from an EMBL/GenBank/DDBJ whole genome shotgun (WGS) entry which is preliminary data.</text>
</comment>
<dbReference type="Proteomes" id="UP000887013">
    <property type="component" value="Unassembled WGS sequence"/>
</dbReference>
<accession>A0A8X6QJL2</accession>
<dbReference type="AlphaFoldDB" id="A0A8X6QJL2"/>
<dbReference type="EMBL" id="BMAW01129442">
    <property type="protein sequence ID" value="GFU30372.1"/>
    <property type="molecule type" value="Genomic_DNA"/>
</dbReference>